<dbReference type="PANTHER" id="PTHR11142">
    <property type="entry name" value="PSEUDOURIDYLATE SYNTHASE"/>
    <property type="match status" value="1"/>
</dbReference>
<keyword evidence="9" id="KW-1185">Reference proteome</keyword>
<dbReference type="RefSeq" id="XP_005707264.1">
    <property type="nucleotide sequence ID" value="XM_005707207.1"/>
</dbReference>
<organism evidence="8 9">
    <name type="scientific">Galdieria sulphuraria</name>
    <name type="common">Red alga</name>
    <dbReference type="NCBI Taxonomy" id="130081"/>
    <lineage>
        <taxon>Eukaryota</taxon>
        <taxon>Rhodophyta</taxon>
        <taxon>Bangiophyceae</taxon>
        <taxon>Galdieriales</taxon>
        <taxon>Galdieriaceae</taxon>
        <taxon>Galdieria</taxon>
    </lineage>
</organism>
<evidence type="ECO:0000256" key="3">
    <source>
        <dbReference type="ARBA" id="ARBA00023235"/>
    </source>
</evidence>
<dbReference type="OMA" id="VIGIKSH"/>
<dbReference type="AlphaFoldDB" id="M2Y4H5"/>
<accession>M2Y4H5</accession>
<dbReference type="GO" id="GO:0003723">
    <property type="term" value="F:RNA binding"/>
    <property type="evidence" value="ECO:0007669"/>
    <property type="project" value="InterPro"/>
</dbReference>
<dbReference type="eggNOG" id="KOG2553">
    <property type="taxonomic scope" value="Eukaryota"/>
</dbReference>
<evidence type="ECO:0000256" key="2">
    <source>
        <dbReference type="ARBA" id="ARBA00022694"/>
    </source>
</evidence>
<feature type="domain" description="Pseudouridine synthase I TruA alpha/beta" evidence="7">
    <location>
        <begin position="393"/>
        <end position="478"/>
    </location>
</feature>
<dbReference type="InterPro" id="IPR020097">
    <property type="entry name" value="PsdUridine_synth_TruA_a/b_dom"/>
</dbReference>
<feature type="active site" description="Nucleophile" evidence="4">
    <location>
        <position position="170"/>
    </location>
</feature>
<dbReference type="InterPro" id="IPR020103">
    <property type="entry name" value="PsdUridine_synth_cat_dom_sf"/>
</dbReference>
<dbReference type="InterPro" id="IPR020094">
    <property type="entry name" value="TruA/RsuA/RluB/E/F_N"/>
</dbReference>
<dbReference type="OrthoDB" id="10256309at2759"/>
<dbReference type="Gramene" id="EME30744">
    <property type="protein sequence ID" value="EME30744"/>
    <property type="gene ID" value="Gasu_19830"/>
</dbReference>
<dbReference type="GeneID" id="17089451"/>
<protein>
    <submittedName>
        <fullName evidence="8">tRNA pseudouridine synthase A</fullName>
        <ecNumber evidence="8">5.4.99.12</ecNumber>
    </submittedName>
</protein>
<evidence type="ECO:0000256" key="5">
    <source>
        <dbReference type="PIRSR" id="PIRSR641708-2"/>
    </source>
</evidence>
<dbReference type="InterPro" id="IPR041708">
    <property type="entry name" value="PUS1/PUS2-like"/>
</dbReference>
<sequence length="641" mass="74138">MQGMQITSGFATTCGKGPLLLVHGYKRYYCGSTHILKILSGQFVWNKNRARRQFELWKVTPALLSYRSCYTSGKDSWSNTKGVTDCKNSGTNMEKNSQNLSAEEGRVKRMICLYIGYVGTDYYGLQVNRQEGIKTIEEEIERALYSCGWIGEQNFRRVQKISWSRASRTDKGVHACGNVIALKALLKEQWFELDSNFEKTKQNTRTKNNSDELAFSSLGSLKKDVLEQLNRNLPDSIRILGVQPVTKHFDARSRCNFRAYEYLMPLEAIPGASENIEQAICRLEEILSLFKGTHRFHNFSSGLRAAHKKANARLEGSDPGEEFTTVRSEQVSSTEADIEERNIEDANNKEQSMKKYEENDEIDIEDNQEMQFSDYLCKVIRQWPEHSSHRLKRQEYIRSVYIADIEGPLEIQGRNYVLLRFAGQSFILHQIRKMIGGALSVMYGRLSMEALKVALYGPFQVPISLAPSEPLMLVLCDFWNSKRERYELIPSPVTQEAMKHYKYKILLPRVAELLEQKRPFERFFVEGLYDYGGNGNLQRLITKFHEWDEKRRQRKVQNVTERNQASSTSQDAFAKKTFNRRTERPLPPKLFTQLAVELRMLPGPELCRIRQALVDARRCGMISQDPSTQECIQYLKQKQYL</sequence>
<evidence type="ECO:0000256" key="1">
    <source>
        <dbReference type="ARBA" id="ARBA00009375"/>
    </source>
</evidence>
<proteinExistence type="inferred from homology"/>
<feature type="binding site" evidence="5">
    <location>
        <position position="260"/>
    </location>
    <ligand>
        <name>substrate</name>
    </ligand>
</feature>
<feature type="region of interest" description="Disordered" evidence="6">
    <location>
        <begin position="555"/>
        <end position="579"/>
    </location>
</feature>
<dbReference type="GO" id="GO:1990481">
    <property type="term" value="P:mRNA pseudouridine synthesis"/>
    <property type="evidence" value="ECO:0007669"/>
    <property type="project" value="TreeGrafter"/>
</dbReference>
<evidence type="ECO:0000313" key="9">
    <source>
        <dbReference type="Proteomes" id="UP000030680"/>
    </source>
</evidence>
<reference evidence="9" key="1">
    <citation type="journal article" date="2013" name="Science">
        <title>Gene transfer from bacteria and archaea facilitated evolution of an extremophilic eukaryote.</title>
        <authorList>
            <person name="Schonknecht G."/>
            <person name="Chen W.H."/>
            <person name="Ternes C.M."/>
            <person name="Barbier G.G."/>
            <person name="Shrestha R.P."/>
            <person name="Stanke M."/>
            <person name="Brautigam A."/>
            <person name="Baker B.J."/>
            <person name="Banfield J.F."/>
            <person name="Garavito R.M."/>
            <person name="Carr K."/>
            <person name="Wilkerson C."/>
            <person name="Rensing S.A."/>
            <person name="Gagneul D."/>
            <person name="Dickenson N.E."/>
            <person name="Oesterhelt C."/>
            <person name="Lercher M.J."/>
            <person name="Weber A.P."/>
        </authorList>
    </citation>
    <scope>NUCLEOTIDE SEQUENCE [LARGE SCALE GENOMIC DNA]</scope>
    <source>
        <strain evidence="9">074W</strain>
    </source>
</reference>
<dbReference type="PANTHER" id="PTHR11142:SF9">
    <property type="entry name" value="TRNA PSEUDOURIDINE SYNTHASE-RELATED"/>
    <property type="match status" value="1"/>
</dbReference>
<dbReference type="Gene3D" id="3.30.70.660">
    <property type="entry name" value="Pseudouridine synthase I, catalytic domain, C-terminal subdomain"/>
    <property type="match status" value="1"/>
</dbReference>
<gene>
    <name evidence="8" type="ORF">Gasu_19830</name>
</gene>
<dbReference type="GO" id="GO:0031119">
    <property type="term" value="P:tRNA pseudouridine synthesis"/>
    <property type="evidence" value="ECO:0007669"/>
    <property type="project" value="InterPro"/>
</dbReference>
<dbReference type="EMBL" id="KB454497">
    <property type="protein sequence ID" value="EME30744.1"/>
    <property type="molecule type" value="Genomic_DNA"/>
</dbReference>
<name>M2Y4H5_GALSU</name>
<dbReference type="KEGG" id="gsl:Gasu_19830"/>
<keyword evidence="3 8" id="KW-0413">Isomerase</keyword>
<feature type="region of interest" description="Disordered" evidence="6">
    <location>
        <begin position="313"/>
        <end position="353"/>
    </location>
</feature>
<feature type="compositionally biased region" description="Basic and acidic residues" evidence="6">
    <location>
        <begin position="339"/>
        <end position="353"/>
    </location>
</feature>
<keyword evidence="2" id="KW-0819">tRNA processing</keyword>
<evidence type="ECO:0000313" key="8">
    <source>
        <dbReference type="EMBL" id="EME30744.1"/>
    </source>
</evidence>
<evidence type="ECO:0000256" key="4">
    <source>
        <dbReference type="PIRSR" id="PIRSR641708-1"/>
    </source>
</evidence>
<dbReference type="SUPFAM" id="SSF55120">
    <property type="entry name" value="Pseudouridine synthase"/>
    <property type="match status" value="2"/>
</dbReference>
<comment type="similarity">
    <text evidence="1">Belongs to the tRNA pseudouridine synthase TruA family.</text>
</comment>
<dbReference type="GO" id="GO:0005634">
    <property type="term" value="C:nucleus"/>
    <property type="evidence" value="ECO:0007669"/>
    <property type="project" value="TreeGrafter"/>
</dbReference>
<dbReference type="STRING" id="130081.M2Y4H5"/>
<feature type="compositionally biased region" description="Polar residues" evidence="6">
    <location>
        <begin position="325"/>
        <end position="335"/>
    </location>
</feature>
<dbReference type="InterPro" id="IPR001406">
    <property type="entry name" value="PsdUridine_synth_TruA"/>
</dbReference>
<feature type="compositionally biased region" description="Polar residues" evidence="6">
    <location>
        <begin position="556"/>
        <end position="571"/>
    </location>
</feature>
<evidence type="ECO:0000259" key="7">
    <source>
        <dbReference type="Pfam" id="PF01416"/>
    </source>
</evidence>
<dbReference type="Pfam" id="PF01416">
    <property type="entry name" value="PseudoU_synth_1"/>
    <property type="match status" value="1"/>
</dbReference>
<dbReference type="GO" id="GO:0160147">
    <property type="term" value="F:tRNA pseudouridine(38-40) synthase activity"/>
    <property type="evidence" value="ECO:0007669"/>
    <property type="project" value="UniProtKB-EC"/>
</dbReference>
<dbReference type="InterPro" id="IPR020095">
    <property type="entry name" value="PsdUridine_synth_TruA_C"/>
</dbReference>
<dbReference type="EC" id="5.4.99.12" evidence="8"/>
<dbReference type="Proteomes" id="UP000030680">
    <property type="component" value="Unassembled WGS sequence"/>
</dbReference>
<dbReference type="CDD" id="cd02568">
    <property type="entry name" value="PseudoU_synth_PUS1_PUS2"/>
    <property type="match status" value="1"/>
</dbReference>
<dbReference type="Gene3D" id="3.30.70.580">
    <property type="entry name" value="Pseudouridine synthase I, catalytic domain, N-terminal subdomain"/>
    <property type="match status" value="1"/>
</dbReference>
<evidence type="ECO:0000256" key="6">
    <source>
        <dbReference type="SAM" id="MobiDB-lite"/>
    </source>
</evidence>